<dbReference type="EMBL" id="CP038439">
    <property type="protein sequence ID" value="QBX35783.1"/>
    <property type="molecule type" value="Genomic_DNA"/>
</dbReference>
<dbReference type="PROSITE" id="PS51462">
    <property type="entry name" value="NUDIX"/>
    <property type="match status" value="1"/>
</dbReference>
<dbReference type="Pfam" id="PF00293">
    <property type="entry name" value="NUDIX"/>
    <property type="match status" value="1"/>
</dbReference>
<dbReference type="GO" id="GO:0005737">
    <property type="term" value="C:cytoplasm"/>
    <property type="evidence" value="ECO:0007669"/>
    <property type="project" value="TreeGrafter"/>
</dbReference>
<dbReference type="GO" id="GO:0071543">
    <property type="term" value="P:diphosphoinositol polyphosphate metabolic process"/>
    <property type="evidence" value="ECO:0007669"/>
    <property type="project" value="TreeGrafter"/>
</dbReference>
<evidence type="ECO:0000256" key="1">
    <source>
        <dbReference type="ARBA" id="ARBA00001946"/>
    </source>
</evidence>
<dbReference type="PANTHER" id="PTHR12629">
    <property type="entry name" value="DIPHOSPHOINOSITOL POLYPHOSPHATE PHOSPHOHYDROLASE"/>
    <property type="match status" value="1"/>
</dbReference>
<gene>
    <name evidence="6" type="ORF">E4191_14610</name>
</gene>
<keyword evidence="2" id="KW-0479">Metal-binding</keyword>
<keyword evidence="3 6" id="KW-0378">Hydrolase</keyword>
<dbReference type="InterPro" id="IPR000086">
    <property type="entry name" value="NUDIX_hydrolase_dom"/>
</dbReference>
<dbReference type="GO" id="GO:0000298">
    <property type="term" value="F:endopolyphosphatase activity"/>
    <property type="evidence" value="ECO:0007669"/>
    <property type="project" value="TreeGrafter"/>
</dbReference>
<dbReference type="PANTHER" id="PTHR12629:SF0">
    <property type="entry name" value="DIPHOSPHOINOSITOL-POLYPHOSPHATE DIPHOSPHATASE"/>
    <property type="match status" value="1"/>
</dbReference>
<dbReference type="CDD" id="cd04666">
    <property type="entry name" value="NUDIX_DIPP2_like_Nudt4"/>
    <property type="match status" value="1"/>
</dbReference>
<dbReference type="InterPro" id="IPR015797">
    <property type="entry name" value="NUDIX_hydrolase-like_dom_sf"/>
</dbReference>
<evidence type="ECO:0000313" key="7">
    <source>
        <dbReference type="Proteomes" id="UP000296374"/>
    </source>
</evidence>
<proteinExistence type="predicted"/>
<accession>A0A4P7HPW3</accession>
<protein>
    <submittedName>
        <fullName evidence="6">NUDIX hydrolase</fullName>
    </submittedName>
</protein>
<evidence type="ECO:0000259" key="5">
    <source>
        <dbReference type="PROSITE" id="PS51462"/>
    </source>
</evidence>
<dbReference type="SUPFAM" id="SSF55811">
    <property type="entry name" value="Nudix"/>
    <property type="match status" value="1"/>
</dbReference>
<evidence type="ECO:0000256" key="2">
    <source>
        <dbReference type="ARBA" id="ARBA00022723"/>
    </source>
</evidence>
<dbReference type="GO" id="GO:1901907">
    <property type="term" value="P:diadenosine pentaphosphate catabolic process"/>
    <property type="evidence" value="ECO:0007669"/>
    <property type="project" value="TreeGrafter"/>
</dbReference>
<dbReference type="GO" id="GO:0034431">
    <property type="term" value="F:bis(5'-adenosyl)-hexaphosphatase activity"/>
    <property type="evidence" value="ECO:0007669"/>
    <property type="project" value="TreeGrafter"/>
</dbReference>
<comment type="cofactor">
    <cofactor evidence="1">
        <name>Mg(2+)</name>
        <dbReference type="ChEBI" id="CHEBI:18420"/>
    </cofactor>
</comment>
<sequence>MKTWRRTFDMLLGRRPDPIQVGAVCRDSATGQILLITSRGTGRWVIPKGWPMKGRTLSGAAAQEAWEEAGVRGRIRPGELGRFRYDKAQDEGFAVPIDMRVFLLDVDSMTDDFPERRQRKRRWFAPQDAARMVVEPGLQQILAGLPDRALPTAPVKTRKG</sequence>
<dbReference type="GO" id="GO:0046872">
    <property type="term" value="F:metal ion binding"/>
    <property type="evidence" value="ECO:0007669"/>
    <property type="project" value="UniProtKB-KW"/>
</dbReference>
<dbReference type="GO" id="GO:0008486">
    <property type="term" value="F:diphosphoinositol-polyphosphate diphosphatase activity"/>
    <property type="evidence" value="ECO:0007669"/>
    <property type="project" value="TreeGrafter"/>
</dbReference>
<dbReference type="GO" id="GO:0034432">
    <property type="term" value="F:bis(5'-adenosyl)-pentaphosphatase activity"/>
    <property type="evidence" value="ECO:0007669"/>
    <property type="project" value="TreeGrafter"/>
</dbReference>
<dbReference type="Gene3D" id="3.90.79.10">
    <property type="entry name" value="Nucleoside Triphosphate Pyrophosphohydrolase"/>
    <property type="match status" value="1"/>
</dbReference>
<organism evidence="6 7">
    <name type="scientific">Paracoccus liaowanqingii</name>
    <dbReference type="NCBI Taxonomy" id="2560053"/>
    <lineage>
        <taxon>Bacteria</taxon>
        <taxon>Pseudomonadati</taxon>
        <taxon>Pseudomonadota</taxon>
        <taxon>Alphaproteobacteria</taxon>
        <taxon>Rhodobacterales</taxon>
        <taxon>Paracoccaceae</taxon>
        <taxon>Paracoccus</taxon>
    </lineage>
</organism>
<dbReference type="InterPro" id="IPR047198">
    <property type="entry name" value="DDP-like_NUDIX"/>
</dbReference>
<feature type="domain" description="Nudix hydrolase" evidence="5">
    <location>
        <begin position="3"/>
        <end position="146"/>
    </location>
</feature>
<dbReference type="KEGG" id="plia:E4191_14610"/>
<evidence type="ECO:0000256" key="3">
    <source>
        <dbReference type="ARBA" id="ARBA00022801"/>
    </source>
</evidence>
<dbReference type="AlphaFoldDB" id="A0A4P7HPW3"/>
<name>A0A4P7HPW3_9RHOB</name>
<dbReference type="RefSeq" id="WP_135314048.1">
    <property type="nucleotide sequence ID" value="NZ_CP038439.1"/>
</dbReference>
<evidence type="ECO:0000256" key="4">
    <source>
        <dbReference type="ARBA" id="ARBA00022842"/>
    </source>
</evidence>
<evidence type="ECO:0000313" key="6">
    <source>
        <dbReference type="EMBL" id="QBX35783.1"/>
    </source>
</evidence>
<reference evidence="7" key="1">
    <citation type="submission" date="2019-03" db="EMBL/GenBank/DDBJ databases">
        <authorList>
            <person name="Li J."/>
        </authorList>
    </citation>
    <scope>NUCLEOTIDE SEQUENCE [LARGE SCALE GENOMIC DNA]</scope>
    <source>
        <strain evidence="7">2251</strain>
    </source>
</reference>
<dbReference type="Proteomes" id="UP000296374">
    <property type="component" value="Chromosome"/>
</dbReference>
<dbReference type="GO" id="GO:1901911">
    <property type="term" value="P:adenosine 5'-(hexahydrogen pentaphosphate) catabolic process"/>
    <property type="evidence" value="ECO:0007669"/>
    <property type="project" value="TreeGrafter"/>
</dbReference>
<dbReference type="GO" id="GO:1901909">
    <property type="term" value="P:diadenosine hexaphosphate catabolic process"/>
    <property type="evidence" value="ECO:0007669"/>
    <property type="project" value="TreeGrafter"/>
</dbReference>
<keyword evidence="4" id="KW-0460">Magnesium</keyword>